<dbReference type="PANTHER" id="PTHR24198">
    <property type="entry name" value="ANKYRIN REPEAT AND PROTEIN KINASE DOMAIN-CONTAINING PROTEIN"/>
    <property type="match status" value="1"/>
</dbReference>
<dbReference type="OrthoDB" id="20872at2759"/>
<dbReference type="SUPFAM" id="SSF48403">
    <property type="entry name" value="Ankyrin repeat"/>
    <property type="match status" value="1"/>
</dbReference>
<evidence type="ECO:0000256" key="2">
    <source>
        <dbReference type="ARBA" id="ARBA00023043"/>
    </source>
</evidence>
<evidence type="ECO:0000256" key="1">
    <source>
        <dbReference type="ARBA" id="ARBA00022737"/>
    </source>
</evidence>
<evidence type="ECO:0000313" key="5">
    <source>
        <dbReference type="EMBL" id="PUU81837.1"/>
    </source>
</evidence>
<feature type="repeat" description="ANK" evidence="3">
    <location>
        <begin position="84"/>
        <end position="108"/>
    </location>
</feature>
<dbReference type="AlphaFoldDB" id="A0A2T7A272"/>
<feature type="repeat" description="ANK" evidence="3">
    <location>
        <begin position="16"/>
        <end position="39"/>
    </location>
</feature>
<dbReference type="SMART" id="SM00248">
    <property type="entry name" value="ANK"/>
    <property type="match status" value="3"/>
</dbReference>
<dbReference type="Gene3D" id="1.25.40.20">
    <property type="entry name" value="Ankyrin repeat-containing domain"/>
    <property type="match status" value="1"/>
</dbReference>
<dbReference type="InterPro" id="IPR002110">
    <property type="entry name" value="Ankyrin_rpt"/>
</dbReference>
<dbReference type="EMBL" id="NESQ01000038">
    <property type="protein sequence ID" value="PUU81837.1"/>
    <property type="molecule type" value="Genomic_DNA"/>
</dbReference>
<organism evidence="5 6">
    <name type="scientific">Tuber borchii</name>
    <name type="common">White truffle</name>
    <dbReference type="NCBI Taxonomy" id="42251"/>
    <lineage>
        <taxon>Eukaryota</taxon>
        <taxon>Fungi</taxon>
        <taxon>Dikarya</taxon>
        <taxon>Ascomycota</taxon>
        <taxon>Pezizomycotina</taxon>
        <taxon>Pezizomycetes</taxon>
        <taxon>Pezizales</taxon>
        <taxon>Tuberaceae</taxon>
        <taxon>Tuber</taxon>
    </lineage>
</organism>
<evidence type="ECO:0000256" key="3">
    <source>
        <dbReference type="PROSITE-ProRule" id="PRU00023"/>
    </source>
</evidence>
<gene>
    <name evidence="5" type="ORF">B9Z19DRAFT_970476</name>
</gene>
<dbReference type="Pfam" id="PF12796">
    <property type="entry name" value="Ank_2"/>
    <property type="match status" value="2"/>
</dbReference>
<evidence type="ECO:0000313" key="6">
    <source>
        <dbReference type="Proteomes" id="UP000244722"/>
    </source>
</evidence>
<name>A0A2T7A272_TUBBO</name>
<feature type="region of interest" description="Disordered" evidence="4">
    <location>
        <begin position="141"/>
        <end position="236"/>
    </location>
</feature>
<feature type="repeat" description="ANK" evidence="3">
    <location>
        <begin position="50"/>
        <end position="74"/>
    </location>
</feature>
<sequence length="261" mass="28195">MLLERGDVNSDSSDKFGWTPLSYAAGYGHEGIVKMLLERRDVNSDSSDRFGLTPLSYAARDGYEGIVKILLERGDVNSDSSGKNGRTPLSYAAGYGHEGILKMLLERGDVNSDSSDNNGLTPFMHAERSGKIGVLPLLSAPRPFSHRTSQTSDPELKVASPPPPAQEEAETRSITQQEGIIPDLRPKIAEATPPPIPDQSPLNQRQAHLPVSAPAHISSGVPSAQEQVDPGPVSQQQGTLPQILLEMLLTMLEFLLFSFVS</sequence>
<accession>A0A2T7A272</accession>
<keyword evidence="1" id="KW-0677">Repeat</keyword>
<dbReference type="PROSITE" id="PS50297">
    <property type="entry name" value="ANK_REP_REGION"/>
    <property type="match status" value="3"/>
</dbReference>
<keyword evidence="2 3" id="KW-0040">ANK repeat</keyword>
<protein>
    <submittedName>
        <fullName evidence="5">Ankyrin repeat-containing domain protein</fullName>
    </submittedName>
</protein>
<comment type="caution">
    <text evidence="5">The sequence shown here is derived from an EMBL/GenBank/DDBJ whole genome shotgun (WGS) entry which is preliminary data.</text>
</comment>
<proteinExistence type="predicted"/>
<dbReference type="Proteomes" id="UP000244722">
    <property type="component" value="Unassembled WGS sequence"/>
</dbReference>
<dbReference type="PANTHER" id="PTHR24198:SF165">
    <property type="entry name" value="ANKYRIN REPEAT-CONTAINING PROTEIN-RELATED"/>
    <property type="match status" value="1"/>
</dbReference>
<evidence type="ECO:0000256" key="4">
    <source>
        <dbReference type="SAM" id="MobiDB-lite"/>
    </source>
</evidence>
<keyword evidence="6" id="KW-1185">Reference proteome</keyword>
<reference evidence="5 6" key="1">
    <citation type="submission" date="2017-04" db="EMBL/GenBank/DDBJ databases">
        <title>Draft genome sequence of Tuber borchii Vittad., a whitish edible truffle.</title>
        <authorList>
            <consortium name="DOE Joint Genome Institute"/>
            <person name="Murat C."/>
            <person name="Kuo A."/>
            <person name="Barry K.W."/>
            <person name="Clum A."/>
            <person name="Dockter R.B."/>
            <person name="Fauchery L."/>
            <person name="Iotti M."/>
            <person name="Kohler A."/>
            <person name="Labutti K."/>
            <person name="Lindquist E.A."/>
            <person name="Lipzen A."/>
            <person name="Ohm R.A."/>
            <person name="Wang M."/>
            <person name="Grigoriev I.V."/>
            <person name="Zambonelli A."/>
            <person name="Martin F.M."/>
        </authorList>
    </citation>
    <scope>NUCLEOTIDE SEQUENCE [LARGE SCALE GENOMIC DNA]</scope>
    <source>
        <strain evidence="5 6">Tbo3840</strain>
    </source>
</reference>
<dbReference type="PROSITE" id="PS50088">
    <property type="entry name" value="ANK_REPEAT"/>
    <property type="match status" value="3"/>
</dbReference>
<dbReference type="InterPro" id="IPR036770">
    <property type="entry name" value="Ankyrin_rpt-contain_sf"/>
</dbReference>